<proteinExistence type="predicted"/>
<dbReference type="InterPro" id="IPR040495">
    <property type="entry name" value="HU-CCDC81_bac_1"/>
</dbReference>
<dbReference type="Pfam" id="PF18174">
    <property type="entry name" value="HU-CCDC81_bac_1"/>
    <property type="match status" value="1"/>
</dbReference>
<evidence type="ECO:0000313" key="3">
    <source>
        <dbReference type="Proteomes" id="UP000028980"/>
    </source>
</evidence>
<dbReference type="Pfam" id="PF05036">
    <property type="entry name" value="SPOR"/>
    <property type="match status" value="1"/>
</dbReference>
<dbReference type="EMBL" id="BBLG01000001">
    <property type="protein sequence ID" value="GAK74624.1"/>
    <property type="molecule type" value="Genomic_DNA"/>
</dbReference>
<accession>A0A081D6S8</accession>
<dbReference type="PROSITE" id="PS51724">
    <property type="entry name" value="SPOR"/>
    <property type="match status" value="1"/>
</dbReference>
<reference evidence="2 3" key="1">
    <citation type="journal article" date="2014" name="Genome Announc.">
        <title>Draft Genome Sequences of Marine Flavobacterium Nonlabens Strains NR17, NR24, NR27, NR32, NR33, and Ara13.</title>
        <authorList>
            <person name="Nakanishi M."/>
            <person name="Meirelles P."/>
            <person name="Suzuki R."/>
            <person name="Takatani N."/>
            <person name="Mino S."/>
            <person name="Suda W."/>
            <person name="Oshima K."/>
            <person name="Hattori M."/>
            <person name="Ohkuma M."/>
            <person name="Hosokawa M."/>
            <person name="Miyashita K."/>
            <person name="Thompson F.L."/>
            <person name="Niwa A."/>
            <person name="Sawabe T."/>
            <person name="Sawabe T."/>
        </authorList>
    </citation>
    <scope>NUCLEOTIDE SEQUENCE [LARGE SCALE GENOMIC DNA]</scope>
    <source>
        <strain evidence="3">JCM19296</strain>
    </source>
</reference>
<dbReference type="RefSeq" id="WP_042269129.1">
    <property type="nucleotide sequence ID" value="NZ_CP136694.1"/>
</dbReference>
<dbReference type="Gene3D" id="3.30.70.1070">
    <property type="entry name" value="Sporulation related repeat"/>
    <property type="match status" value="1"/>
</dbReference>
<evidence type="ECO:0000313" key="2">
    <source>
        <dbReference type="EMBL" id="GAK74624.1"/>
    </source>
</evidence>
<evidence type="ECO:0000259" key="1">
    <source>
        <dbReference type="PROSITE" id="PS51724"/>
    </source>
</evidence>
<dbReference type="SUPFAM" id="SSF110997">
    <property type="entry name" value="Sporulation related repeat"/>
    <property type="match status" value="1"/>
</dbReference>
<comment type="caution">
    <text evidence="2">The sequence shown here is derived from an EMBL/GenBank/DDBJ whole genome shotgun (WGS) entry which is preliminary data.</text>
</comment>
<dbReference type="GO" id="GO:0042834">
    <property type="term" value="F:peptidoglycan binding"/>
    <property type="evidence" value="ECO:0007669"/>
    <property type="project" value="InterPro"/>
</dbReference>
<sequence>MQIATYISDLLYRHECVVLPGYGAFISRRVPAQHFASSHTIYPPKKGLSFNAQIQQNDGLLVNYVATVESIPYQQAVQEVRNYVRFLDHELDTNGVVTIHKIGRFTRNDEQSLQFTPMYLVNYLPEAFGLTAHETYAVDRTPVETKIPVPAAATIELPPVQKEEIEETPVVPLHVPAASKTPWLRYAAIGAVLIGLSYVGFDTYTTQEAQNDIAVQEMADEEFTREIQEATFMISNPLPSIELEVAPVVKNYHIVAGAFRDPANADKKVAQLKRNGYDSQRIGVNKYGLHNVAFSSHADRNDAINELYRLRKQGFTGAWLLTGSLSK</sequence>
<organism evidence="2 3">
    <name type="scientific">Nonlabens ulvanivorans</name>
    <name type="common">Persicivirga ulvanivorans</name>
    <dbReference type="NCBI Taxonomy" id="906888"/>
    <lineage>
        <taxon>Bacteria</taxon>
        <taxon>Pseudomonadati</taxon>
        <taxon>Bacteroidota</taxon>
        <taxon>Flavobacteriia</taxon>
        <taxon>Flavobacteriales</taxon>
        <taxon>Flavobacteriaceae</taxon>
        <taxon>Nonlabens</taxon>
    </lineage>
</organism>
<gene>
    <name evidence="2" type="ORF">JCM19296_202</name>
</gene>
<dbReference type="Pfam" id="PF18175">
    <property type="entry name" value="HU-CCDC81_bac_2"/>
    <property type="match status" value="1"/>
</dbReference>
<dbReference type="Proteomes" id="UP000028980">
    <property type="component" value="Unassembled WGS sequence"/>
</dbReference>
<feature type="domain" description="SPOR" evidence="1">
    <location>
        <begin position="246"/>
        <end position="322"/>
    </location>
</feature>
<dbReference type="InterPro" id="IPR007730">
    <property type="entry name" value="SPOR-like_dom"/>
</dbReference>
<dbReference type="GeneID" id="90596017"/>
<protein>
    <recommendedName>
        <fullName evidence="1">SPOR domain-containing protein</fullName>
    </recommendedName>
</protein>
<dbReference type="InterPro" id="IPR036680">
    <property type="entry name" value="SPOR-like_sf"/>
</dbReference>
<dbReference type="InterPro" id="IPR041268">
    <property type="entry name" value="HU-CCDC81_bac_2"/>
</dbReference>
<name>A0A081D6S8_NONUL</name>
<dbReference type="AlphaFoldDB" id="A0A081D6S8"/>